<dbReference type="CDD" id="cd06261">
    <property type="entry name" value="TM_PBP2"/>
    <property type="match status" value="1"/>
</dbReference>
<keyword evidence="10" id="KW-1185">Reference proteome</keyword>
<sequence length="309" mass="33160">MIGMIIRRLAIGLLVMWGAATLIFVIIRVAPGDPAAVLLGPDAEPGQIARLRAELGLDQPIFVQYGNYLLDTVRLDFGDSYRLRMPAIEAVFDRLPATIELTLTSTALAVVVGLTLGILAGMRPNTWTDRIVSGLTTMLQSFPTFWIGIMLILIFALWLRLTPSAGTGTPLHMVLPAVTLAFPFVAIVARVTRSSLVENMGEAYLDTAYAKGLTLRQAVLGHALKNSLIPVITVIGLHIGALLGGAVVVENVFAWPGLGTLMVEAVGNRDYTVVQAATLIVAGVIVLLNLATDLVYRVLDPRIRTGRTS</sequence>
<feature type="transmembrane region" description="Helical" evidence="7">
    <location>
        <begin position="173"/>
        <end position="191"/>
    </location>
</feature>
<keyword evidence="5 7" id="KW-1133">Transmembrane helix</keyword>
<keyword evidence="3" id="KW-1003">Cell membrane</keyword>
<organism evidence="9 10">
    <name type="scientific">Microlunatus parietis</name>
    <dbReference type="NCBI Taxonomy" id="682979"/>
    <lineage>
        <taxon>Bacteria</taxon>
        <taxon>Bacillati</taxon>
        <taxon>Actinomycetota</taxon>
        <taxon>Actinomycetes</taxon>
        <taxon>Propionibacteriales</taxon>
        <taxon>Propionibacteriaceae</taxon>
        <taxon>Microlunatus</taxon>
    </lineage>
</organism>
<dbReference type="Proteomes" id="UP000569914">
    <property type="component" value="Unassembled WGS sequence"/>
</dbReference>
<reference evidence="9 10" key="1">
    <citation type="submission" date="2020-07" db="EMBL/GenBank/DDBJ databases">
        <title>Sequencing the genomes of 1000 actinobacteria strains.</title>
        <authorList>
            <person name="Klenk H.-P."/>
        </authorList>
    </citation>
    <scope>NUCLEOTIDE SEQUENCE [LARGE SCALE GENOMIC DNA]</scope>
    <source>
        <strain evidence="9 10">DSM 22083</strain>
    </source>
</reference>
<dbReference type="Gene3D" id="1.10.3720.10">
    <property type="entry name" value="MetI-like"/>
    <property type="match status" value="1"/>
</dbReference>
<feature type="transmembrane region" description="Helical" evidence="7">
    <location>
        <begin position="228"/>
        <end position="253"/>
    </location>
</feature>
<evidence type="ECO:0000256" key="4">
    <source>
        <dbReference type="ARBA" id="ARBA00022692"/>
    </source>
</evidence>
<dbReference type="AlphaFoldDB" id="A0A7Y9I8H1"/>
<gene>
    <name evidence="9" type="ORF">BKA15_003486</name>
</gene>
<keyword evidence="6 7" id="KW-0472">Membrane</keyword>
<evidence type="ECO:0000259" key="8">
    <source>
        <dbReference type="PROSITE" id="PS50928"/>
    </source>
</evidence>
<keyword evidence="4 7" id="KW-0812">Transmembrane</keyword>
<comment type="subcellular location">
    <subcellularLocation>
        <location evidence="1 7">Cell membrane</location>
        <topology evidence="1 7">Multi-pass membrane protein</topology>
    </subcellularLocation>
</comment>
<evidence type="ECO:0000256" key="2">
    <source>
        <dbReference type="ARBA" id="ARBA00022448"/>
    </source>
</evidence>
<evidence type="ECO:0000313" key="9">
    <source>
        <dbReference type="EMBL" id="NYE72157.1"/>
    </source>
</evidence>
<dbReference type="PANTHER" id="PTHR43163">
    <property type="entry name" value="DIPEPTIDE TRANSPORT SYSTEM PERMEASE PROTEIN DPPB-RELATED"/>
    <property type="match status" value="1"/>
</dbReference>
<dbReference type="InterPro" id="IPR045621">
    <property type="entry name" value="BPD_transp_1_N"/>
</dbReference>
<feature type="transmembrane region" description="Helical" evidence="7">
    <location>
        <begin position="142"/>
        <end position="161"/>
    </location>
</feature>
<dbReference type="Pfam" id="PF00528">
    <property type="entry name" value="BPD_transp_1"/>
    <property type="match status" value="1"/>
</dbReference>
<evidence type="ECO:0000256" key="7">
    <source>
        <dbReference type="RuleBase" id="RU363032"/>
    </source>
</evidence>
<evidence type="ECO:0000313" key="10">
    <source>
        <dbReference type="Proteomes" id="UP000569914"/>
    </source>
</evidence>
<feature type="transmembrane region" description="Helical" evidence="7">
    <location>
        <begin position="9"/>
        <end position="30"/>
    </location>
</feature>
<dbReference type="Pfam" id="PF19300">
    <property type="entry name" value="BPD_transp_1_N"/>
    <property type="match status" value="1"/>
</dbReference>
<name>A0A7Y9I8H1_9ACTN</name>
<keyword evidence="2 7" id="KW-0813">Transport</keyword>
<dbReference type="GO" id="GO:0055085">
    <property type="term" value="P:transmembrane transport"/>
    <property type="evidence" value="ECO:0007669"/>
    <property type="project" value="InterPro"/>
</dbReference>
<evidence type="ECO:0000256" key="5">
    <source>
        <dbReference type="ARBA" id="ARBA00022989"/>
    </source>
</evidence>
<dbReference type="PANTHER" id="PTHR43163:SF6">
    <property type="entry name" value="DIPEPTIDE TRANSPORT SYSTEM PERMEASE PROTEIN DPPB-RELATED"/>
    <property type="match status" value="1"/>
</dbReference>
<dbReference type="PROSITE" id="PS50928">
    <property type="entry name" value="ABC_TM1"/>
    <property type="match status" value="1"/>
</dbReference>
<evidence type="ECO:0000256" key="6">
    <source>
        <dbReference type="ARBA" id="ARBA00023136"/>
    </source>
</evidence>
<dbReference type="GO" id="GO:0005886">
    <property type="term" value="C:plasma membrane"/>
    <property type="evidence" value="ECO:0007669"/>
    <property type="project" value="UniProtKB-SubCell"/>
</dbReference>
<dbReference type="InterPro" id="IPR035906">
    <property type="entry name" value="MetI-like_sf"/>
</dbReference>
<accession>A0A7Y9I8H1</accession>
<dbReference type="InterPro" id="IPR000515">
    <property type="entry name" value="MetI-like"/>
</dbReference>
<evidence type="ECO:0000256" key="1">
    <source>
        <dbReference type="ARBA" id="ARBA00004651"/>
    </source>
</evidence>
<comment type="caution">
    <text evidence="9">The sequence shown here is derived from an EMBL/GenBank/DDBJ whole genome shotgun (WGS) entry which is preliminary data.</text>
</comment>
<protein>
    <submittedName>
        <fullName evidence="9">Peptide/nickel transport system permease protein</fullName>
    </submittedName>
</protein>
<dbReference type="EMBL" id="JACCBU010000001">
    <property type="protein sequence ID" value="NYE72157.1"/>
    <property type="molecule type" value="Genomic_DNA"/>
</dbReference>
<feature type="domain" description="ABC transmembrane type-1" evidence="8">
    <location>
        <begin position="95"/>
        <end position="292"/>
    </location>
</feature>
<proteinExistence type="inferred from homology"/>
<evidence type="ECO:0000256" key="3">
    <source>
        <dbReference type="ARBA" id="ARBA00022475"/>
    </source>
</evidence>
<comment type="similarity">
    <text evidence="7">Belongs to the binding-protein-dependent transport system permease family.</text>
</comment>
<feature type="transmembrane region" description="Helical" evidence="7">
    <location>
        <begin position="273"/>
        <end position="299"/>
    </location>
</feature>
<feature type="transmembrane region" description="Helical" evidence="7">
    <location>
        <begin position="101"/>
        <end position="121"/>
    </location>
</feature>
<dbReference type="SUPFAM" id="SSF161098">
    <property type="entry name" value="MetI-like"/>
    <property type="match status" value="1"/>
</dbReference>